<name>A0A1Q8QXI1_9FIRM</name>
<dbReference type="EMBL" id="MLBF01000012">
    <property type="protein sequence ID" value="OLN32049.1"/>
    <property type="molecule type" value="Genomic_DNA"/>
</dbReference>
<sequence length="109" mass="11533">MRKIIVLTAIIILALVLTGCGNGNIASKSNQPSTNTTQQAGNATNQQLNTNDSSTKAGGAAIVAKSENIMSSSDKEELLNQVNKELDSLFSNINNLEDAQDADLDLNQK</sequence>
<feature type="compositionally biased region" description="Low complexity" evidence="1">
    <location>
        <begin position="34"/>
        <end position="51"/>
    </location>
</feature>
<proteinExistence type="predicted"/>
<dbReference type="STRING" id="1888891.DSOL_2142"/>
<feature type="region of interest" description="Disordered" evidence="1">
    <location>
        <begin position="25"/>
        <end position="56"/>
    </location>
</feature>
<protein>
    <recommendedName>
        <fullName evidence="4">Lipoprotein</fullName>
    </recommendedName>
</protein>
<dbReference type="OrthoDB" id="1799444at2"/>
<dbReference type="AlphaFoldDB" id="A0A1Q8QXI1"/>
<evidence type="ECO:0000313" key="2">
    <source>
        <dbReference type="EMBL" id="OLN32049.1"/>
    </source>
</evidence>
<evidence type="ECO:0000256" key="1">
    <source>
        <dbReference type="SAM" id="MobiDB-lite"/>
    </source>
</evidence>
<dbReference type="RefSeq" id="WP_075364778.1">
    <property type="nucleotide sequence ID" value="NZ_MLBF01000012.1"/>
</dbReference>
<gene>
    <name evidence="2" type="ORF">DSOL_2142</name>
</gene>
<evidence type="ECO:0000313" key="3">
    <source>
        <dbReference type="Proteomes" id="UP000186102"/>
    </source>
</evidence>
<accession>A0A1Q8QXI1</accession>
<dbReference type="Proteomes" id="UP000186102">
    <property type="component" value="Unassembled WGS sequence"/>
</dbReference>
<keyword evidence="3" id="KW-1185">Reference proteome</keyword>
<reference evidence="2 3" key="1">
    <citation type="submission" date="2016-09" db="EMBL/GenBank/DDBJ databases">
        <title>Complete genome of Desulfosporosinus sp. OL.</title>
        <authorList>
            <person name="Mardanov A."/>
            <person name="Beletsky A."/>
            <person name="Panova A."/>
            <person name="Karnachuk O."/>
            <person name="Ravin N."/>
        </authorList>
    </citation>
    <scope>NUCLEOTIDE SEQUENCE [LARGE SCALE GENOMIC DNA]</scope>
    <source>
        <strain evidence="2 3">OL</strain>
    </source>
</reference>
<comment type="caution">
    <text evidence="2">The sequence shown here is derived from an EMBL/GenBank/DDBJ whole genome shotgun (WGS) entry which is preliminary data.</text>
</comment>
<evidence type="ECO:0008006" key="4">
    <source>
        <dbReference type="Google" id="ProtNLM"/>
    </source>
</evidence>
<organism evidence="2 3">
    <name type="scientific">Desulfosporosinus metallidurans</name>
    <dbReference type="NCBI Taxonomy" id="1888891"/>
    <lineage>
        <taxon>Bacteria</taxon>
        <taxon>Bacillati</taxon>
        <taxon>Bacillota</taxon>
        <taxon>Clostridia</taxon>
        <taxon>Eubacteriales</taxon>
        <taxon>Desulfitobacteriaceae</taxon>
        <taxon>Desulfosporosinus</taxon>
    </lineage>
</organism>
<dbReference type="PROSITE" id="PS51257">
    <property type="entry name" value="PROKAR_LIPOPROTEIN"/>
    <property type="match status" value="1"/>
</dbReference>